<name>A0A5Q2FE21_9ACTN</name>
<feature type="transmembrane region" description="Helical" evidence="1">
    <location>
        <begin position="141"/>
        <end position="165"/>
    </location>
</feature>
<protein>
    <submittedName>
        <fullName evidence="2">Uncharacterized protein</fullName>
    </submittedName>
</protein>
<evidence type="ECO:0000313" key="2">
    <source>
        <dbReference type="EMBL" id="QGF23343.1"/>
    </source>
</evidence>
<dbReference type="AlphaFoldDB" id="A0A5Q2FE21"/>
<keyword evidence="1" id="KW-1133">Transmembrane helix</keyword>
<keyword evidence="1" id="KW-0812">Transmembrane</keyword>
<keyword evidence="1" id="KW-0472">Membrane</keyword>
<proteinExistence type="predicted"/>
<evidence type="ECO:0000313" key="3">
    <source>
        <dbReference type="Proteomes" id="UP000386847"/>
    </source>
</evidence>
<reference evidence="2 3" key="1">
    <citation type="submission" date="2019-10" db="EMBL/GenBank/DDBJ databases">
        <title>Genomic analysis of Raineyella sp. CBA3103.</title>
        <authorList>
            <person name="Roh S.W."/>
        </authorList>
    </citation>
    <scope>NUCLEOTIDE SEQUENCE [LARGE SCALE GENOMIC DNA]</scope>
    <source>
        <strain evidence="2 3">CBA3103</strain>
    </source>
</reference>
<dbReference type="KEGG" id="rain:Rai3103_06345"/>
<feature type="transmembrane region" description="Helical" evidence="1">
    <location>
        <begin position="31"/>
        <end position="51"/>
    </location>
</feature>
<keyword evidence="3" id="KW-1185">Reference proteome</keyword>
<accession>A0A5Q2FE21</accession>
<dbReference type="EMBL" id="CP045725">
    <property type="protein sequence ID" value="QGF23343.1"/>
    <property type="molecule type" value="Genomic_DNA"/>
</dbReference>
<gene>
    <name evidence="2" type="ORF">Rai3103_06345</name>
</gene>
<dbReference type="Proteomes" id="UP000386847">
    <property type="component" value="Chromosome"/>
</dbReference>
<organism evidence="2 3">
    <name type="scientific">Raineyella fluvialis</name>
    <dbReference type="NCBI Taxonomy" id="2662261"/>
    <lineage>
        <taxon>Bacteria</taxon>
        <taxon>Bacillati</taxon>
        <taxon>Actinomycetota</taxon>
        <taxon>Actinomycetes</taxon>
        <taxon>Propionibacteriales</taxon>
        <taxon>Propionibacteriaceae</taxon>
        <taxon>Raineyella</taxon>
    </lineage>
</organism>
<sequence length="173" mass="18283">MAWHLVGMNLKMPHMGAAMKPWLMEASKPGGSVWTVGLVGIPFMAYLLFAAGRDLVDVVRPAWVKAHDAQTAQDAAGHAPISPAVSAAPASPAAAEETGDALIMTAIPGTSTQELTIGQPYGTAAMMCHEQRAVASPTYRLAALAGFAMNFGMFWMSTGLMTPILPWMTHLAF</sequence>
<evidence type="ECO:0000256" key="1">
    <source>
        <dbReference type="SAM" id="Phobius"/>
    </source>
</evidence>
<dbReference type="RefSeq" id="WP_153571874.1">
    <property type="nucleotide sequence ID" value="NZ_CP045725.1"/>
</dbReference>